<name>A0A4R2L210_9FIRM</name>
<proteinExistence type="predicted"/>
<evidence type="ECO:0000313" key="1">
    <source>
        <dbReference type="EMBL" id="TCO77909.1"/>
    </source>
</evidence>
<gene>
    <name evidence="1" type="ORF">EV214_1055</name>
</gene>
<comment type="caution">
    <text evidence="1">The sequence shown here is derived from an EMBL/GenBank/DDBJ whole genome shotgun (WGS) entry which is preliminary data.</text>
</comment>
<dbReference type="GO" id="GO:0031412">
    <property type="term" value="P:gas vesicle organization"/>
    <property type="evidence" value="ECO:0007669"/>
    <property type="project" value="InterPro"/>
</dbReference>
<dbReference type="AlphaFoldDB" id="A0A4R2L210"/>
<protein>
    <submittedName>
        <fullName evidence="1">Gas vesicle protein GvpO</fullName>
    </submittedName>
</protein>
<sequence>MSINVAIEELKNFFYDLFDRDSRITSIMPSEDGYDAELEIVQEDEYMRKRGRKDIIAVYEAKMDNNFKVISYNRKELKERGSIE</sequence>
<dbReference type="Pfam" id="PF05800">
    <property type="entry name" value="GvpO"/>
    <property type="match status" value="1"/>
</dbReference>
<dbReference type="EMBL" id="SLWV01000005">
    <property type="protein sequence ID" value="TCO77909.1"/>
    <property type="molecule type" value="Genomic_DNA"/>
</dbReference>
<organism evidence="1 2">
    <name type="scientific">Marinisporobacter balticus</name>
    <dbReference type="NCBI Taxonomy" id="2018667"/>
    <lineage>
        <taxon>Bacteria</taxon>
        <taxon>Bacillati</taxon>
        <taxon>Bacillota</taxon>
        <taxon>Clostridia</taxon>
        <taxon>Peptostreptococcales</taxon>
        <taxon>Thermotaleaceae</taxon>
        <taxon>Marinisporobacter</taxon>
    </lineage>
</organism>
<dbReference type="InterPro" id="IPR008634">
    <property type="entry name" value="Gas-vesicle_GvpO"/>
</dbReference>
<reference evidence="1 2" key="1">
    <citation type="submission" date="2019-03" db="EMBL/GenBank/DDBJ databases">
        <title>Genomic Encyclopedia of Type Strains, Phase IV (KMG-IV): sequencing the most valuable type-strain genomes for metagenomic binning, comparative biology and taxonomic classification.</title>
        <authorList>
            <person name="Goeker M."/>
        </authorList>
    </citation>
    <scope>NUCLEOTIDE SEQUENCE [LARGE SCALE GENOMIC DNA]</scope>
    <source>
        <strain evidence="1 2">DSM 102940</strain>
    </source>
</reference>
<dbReference type="RefSeq" id="WP_165916252.1">
    <property type="nucleotide sequence ID" value="NZ_SLWV01000005.1"/>
</dbReference>
<evidence type="ECO:0000313" key="2">
    <source>
        <dbReference type="Proteomes" id="UP000294919"/>
    </source>
</evidence>
<dbReference type="Proteomes" id="UP000294919">
    <property type="component" value="Unassembled WGS sequence"/>
</dbReference>
<keyword evidence="2" id="KW-1185">Reference proteome</keyword>
<accession>A0A4R2L210</accession>